<dbReference type="Proteomes" id="UP001482620">
    <property type="component" value="Unassembled WGS sequence"/>
</dbReference>
<feature type="compositionally biased region" description="Low complexity" evidence="1">
    <location>
        <begin position="303"/>
        <end position="312"/>
    </location>
</feature>
<feature type="compositionally biased region" description="Polar residues" evidence="1">
    <location>
        <begin position="174"/>
        <end position="183"/>
    </location>
</feature>
<comment type="caution">
    <text evidence="2">The sequence shown here is derived from an EMBL/GenBank/DDBJ whole genome shotgun (WGS) entry which is preliminary data.</text>
</comment>
<feature type="compositionally biased region" description="Basic and acidic residues" evidence="1">
    <location>
        <begin position="725"/>
        <end position="741"/>
    </location>
</feature>
<dbReference type="EMBL" id="JAHRIQ010062456">
    <property type="protein sequence ID" value="MEQ2241936.1"/>
    <property type="molecule type" value="Genomic_DNA"/>
</dbReference>
<proteinExistence type="predicted"/>
<reference evidence="2 3" key="1">
    <citation type="submission" date="2021-06" db="EMBL/GenBank/DDBJ databases">
        <authorList>
            <person name="Palmer J.M."/>
        </authorList>
    </citation>
    <scope>NUCLEOTIDE SEQUENCE [LARGE SCALE GENOMIC DNA]</scope>
    <source>
        <strain evidence="3">if_2019</strain>
        <tissue evidence="2">Muscle</tissue>
    </source>
</reference>
<protein>
    <submittedName>
        <fullName evidence="2">Uncharacterized protein</fullName>
    </submittedName>
</protein>
<accession>A0ABV0UA65</accession>
<feature type="region of interest" description="Disordered" evidence="1">
    <location>
        <begin position="247"/>
        <end position="274"/>
    </location>
</feature>
<feature type="region of interest" description="Disordered" evidence="1">
    <location>
        <begin position="303"/>
        <end position="441"/>
    </location>
</feature>
<keyword evidence="3" id="KW-1185">Reference proteome</keyword>
<feature type="region of interest" description="Disordered" evidence="1">
    <location>
        <begin position="93"/>
        <end position="121"/>
    </location>
</feature>
<feature type="region of interest" description="Disordered" evidence="1">
    <location>
        <begin position="457"/>
        <end position="485"/>
    </location>
</feature>
<gene>
    <name evidence="2" type="ORF">ILYODFUR_030482</name>
</gene>
<feature type="compositionally biased region" description="Polar residues" evidence="1">
    <location>
        <begin position="323"/>
        <end position="335"/>
    </location>
</feature>
<sequence>PSSVSPVLKDDIVLSPLEMSTEPETLVPPVKSASLRFFSDPFLPEDENPEKTDLSPAVRNPLSPSPSPISFSAPIHSPTPAVAAYPVTVPSSISSPVSNAATTPASPVQPATESPVRSPFKSLLSSPICSQPISLPEARTPKSPVYPHRSICPLTGSPLSPICAQPLPCHEPSSPLTSDSPVKTQPVPAVTSTPTASNEPFKSADSSIEENSSKKTDIIEEFWLKSAEIRKSLGLSPLDRGSKILEKSAIQSPKQDPIPTRTQSADVSEEQKPALTGRTIIRRLNITLEGQVITPIAPLQAKSDVSVKKGVGSSSGLGLNGSMATSQTANSDSYNTSDSTMLTPPSSPPPPVPANQSPAVLRQQRHQASWSNGTEKLPSERAKEPARANAPVPAPRTQLSPISAPKPAPRNPSSPEAAPPPATPVIMREKKKQPRPAEVRKSFVEVVEEIPFADDVEETFDERRPETSLNKYYTPPTSKPSKPPLHLALAMENGKPNIPIIPVSKGQRATRFSPEAKEIAEERIRAREKSVKSQALKEAMAKQLNKMKESDVDKQASSKVAWSATPNSAGKTKKSPGSPNTSAVKALESKKAETMPERFFSSSKSLDSSVASSEGSSTGKSKKRSSLFSPRKNKKEKKSKNDTSRHSGAEETPPKPKSLWKAVFSGYKKDKKKKDNKSCPSTPSSSSTTQDSGKKRMSPLGKSSDLKTRRNLSFSEDSDLSCDDVLERSSQKSKADQHMDIFDLVSGMQKEAIKEEKLEKERRREIKKKKRVKEGQKEREPEKEVDQEKEKDNEESVYVPHALAFKRSYATK</sequence>
<feature type="compositionally biased region" description="Basic residues" evidence="1">
    <location>
        <begin position="620"/>
        <end position="638"/>
    </location>
</feature>
<evidence type="ECO:0000313" key="2">
    <source>
        <dbReference type="EMBL" id="MEQ2241936.1"/>
    </source>
</evidence>
<feature type="compositionally biased region" description="Polar residues" evidence="1">
    <location>
        <begin position="249"/>
        <end position="266"/>
    </location>
</feature>
<feature type="compositionally biased region" description="Polar residues" evidence="1">
    <location>
        <begin position="190"/>
        <end position="210"/>
    </location>
</feature>
<feature type="compositionally biased region" description="Basic and acidic residues" evidence="1">
    <location>
        <begin position="751"/>
        <end position="764"/>
    </location>
</feature>
<feature type="compositionally biased region" description="Polar residues" evidence="1">
    <location>
        <begin position="557"/>
        <end position="583"/>
    </location>
</feature>
<name>A0ABV0UA65_9TELE</name>
<feature type="compositionally biased region" description="Basic and acidic residues" evidence="1">
    <location>
        <begin position="546"/>
        <end position="556"/>
    </location>
</feature>
<evidence type="ECO:0000256" key="1">
    <source>
        <dbReference type="SAM" id="MobiDB-lite"/>
    </source>
</evidence>
<feature type="compositionally biased region" description="Basic and acidic residues" evidence="1">
    <location>
        <begin position="639"/>
        <end position="654"/>
    </location>
</feature>
<feature type="region of interest" description="Disordered" evidence="1">
    <location>
        <begin position="164"/>
        <end position="212"/>
    </location>
</feature>
<feature type="compositionally biased region" description="Basic and acidic residues" evidence="1">
    <location>
        <begin position="377"/>
        <end position="386"/>
    </location>
</feature>
<feature type="region of interest" description="Disordered" evidence="1">
    <location>
        <begin position="40"/>
        <end position="72"/>
    </location>
</feature>
<feature type="compositionally biased region" description="Basic and acidic residues" evidence="1">
    <location>
        <begin position="773"/>
        <end position="794"/>
    </location>
</feature>
<feature type="non-terminal residue" evidence="2">
    <location>
        <position position="1"/>
    </location>
</feature>
<feature type="compositionally biased region" description="Basic and acidic residues" evidence="1">
    <location>
        <begin position="587"/>
        <end position="596"/>
    </location>
</feature>
<feature type="compositionally biased region" description="Low complexity" evidence="1">
    <location>
        <begin position="678"/>
        <end position="689"/>
    </location>
</feature>
<organism evidence="2 3">
    <name type="scientific">Ilyodon furcidens</name>
    <name type="common">goldbreast splitfin</name>
    <dbReference type="NCBI Taxonomy" id="33524"/>
    <lineage>
        <taxon>Eukaryota</taxon>
        <taxon>Metazoa</taxon>
        <taxon>Chordata</taxon>
        <taxon>Craniata</taxon>
        <taxon>Vertebrata</taxon>
        <taxon>Euteleostomi</taxon>
        <taxon>Actinopterygii</taxon>
        <taxon>Neopterygii</taxon>
        <taxon>Teleostei</taxon>
        <taxon>Neoteleostei</taxon>
        <taxon>Acanthomorphata</taxon>
        <taxon>Ovalentaria</taxon>
        <taxon>Atherinomorphae</taxon>
        <taxon>Cyprinodontiformes</taxon>
        <taxon>Goodeidae</taxon>
        <taxon>Ilyodon</taxon>
    </lineage>
</organism>
<feature type="non-terminal residue" evidence="2">
    <location>
        <position position="812"/>
    </location>
</feature>
<feature type="region of interest" description="Disordered" evidence="1">
    <location>
        <begin position="543"/>
        <end position="812"/>
    </location>
</feature>
<evidence type="ECO:0000313" key="3">
    <source>
        <dbReference type="Proteomes" id="UP001482620"/>
    </source>
</evidence>
<feature type="compositionally biased region" description="Polar residues" evidence="1">
    <location>
        <begin position="99"/>
        <end position="112"/>
    </location>
</feature>
<feature type="compositionally biased region" description="Low complexity" evidence="1">
    <location>
        <begin position="601"/>
        <end position="619"/>
    </location>
</feature>
<feature type="compositionally biased region" description="Pro residues" evidence="1">
    <location>
        <begin position="404"/>
        <end position="423"/>
    </location>
</feature>